<dbReference type="EMBL" id="JAHFZB010000001">
    <property type="protein sequence ID" value="KAK6494485.1"/>
    <property type="molecule type" value="Genomic_DNA"/>
</dbReference>
<evidence type="ECO:0000313" key="2">
    <source>
        <dbReference type="EMBL" id="KAK6494485.1"/>
    </source>
</evidence>
<keyword evidence="1" id="KW-0732">Signal</keyword>
<dbReference type="Proteomes" id="UP001369086">
    <property type="component" value="Unassembled WGS sequence"/>
</dbReference>
<name>A0ABR1AD57_HUSHU</name>
<evidence type="ECO:0000256" key="1">
    <source>
        <dbReference type="SAM" id="SignalP"/>
    </source>
</evidence>
<keyword evidence="3" id="KW-1185">Reference proteome</keyword>
<proteinExistence type="predicted"/>
<organism evidence="2 3">
    <name type="scientific">Huso huso</name>
    <name type="common">Beluga</name>
    <name type="synonym">Acipenser huso</name>
    <dbReference type="NCBI Taxonomy" id="61971"/>
    <lineage>
        <taxon>Eukaryota</taxon>
        <taxon>Metazoa</taxon>
        <taxon>Chordata</taxon>
        <taxon>Craniata</taxon>
        <taxon>Vertebrata</taxon>
        <taxon>Euteleostomi</taxon>
        <taxon>Actinopterygii</taxon>
        <taxon>Chondrostei</taxon>
        <taxon>Acipenseriformes</taxon>
        <taxon>Acipenseridae</taxon>
        <taxon>Huso</taxon>
    </lineage>
</organism>
<evidence type="ECO:0000313" key="3">
    <source>
        <dbReference type="Proteomes" id="UP001369086"/>
    </source>
</evidence>
<protein>
    <submittedName>
        <fullName evidence="2">Uncharacterized protein</fullName>
    </submittedName>
</protein>
<comment type="caution">
    <text evidence="2">The sequence shown here is derived from an EMBL/GenBank/DDBJ whole genome shotgun (WGS) entry which is preliminary data.</text>
</comment>
<reference evidence="2 3" key="1">
    <citation type="submission" date="2021-05" db="EMBL/GenBank/DDBJ databases">
        <authorList>
            <person name="Zahm M."/>
            <person name="Klopp C."/>
            <person name="Cabau C."/>
            <person name="Kuhl H."/>
            <person name="Suciu R."/>
            <person name="Ciorpac M."/>
            <person name="Holostenco D."/>
            <person name="Gessner J."/>
            <person name="Wuertz S."/>
            <person name="Hohne C."/>
            <person name="Stock M."/>
            <person name="Gislard M."/>
            <person name="Lluch J."/>
            <person name="Milhes M."/>
            <person name="Lampietro C."/>
            <person name="Lopez Roques C."/>
            <person name="Donnadieu C."/>
            <person name="Du K."/>
            <person name="Schartl M."/>
            <person name="Guiguen Y."/>
        </authorList>
    </citation>
    <scope>NUCLEOTIDE SEQUENCE [LARGE SCALE GENOMIC DNA]</scope>
    <source>
        <strain evidence="2">Hh-F2</strain>
        <tissue evidence="2">Blood</tissue>
    </source>
</reference>
<feature type="signal peptide" evidence="1">
    <location>
        <begin position="1"/>
        <end position="22"/>
    </location>
</feature>
<accession>A0ABR1AD57</accession>
<feature type="chain" id="PRO_5045207085" evidence="1">
    <location>
        <begin position="23"/>
        <end position="108"/>
    </location>
</feature>
<sequence length="108" mass="12551">MKTITLICMGLLTLFLATSAHAYDEENEMVEREIVEQETAERDDQEREVPVIVDGVKDAIEDRWPRFLTFALNKLTGGTAKAQREKHRIQNKHNQDQFNVLFKALYTK</sequence>
<gene>
    <name evidence="2" type="ORF">HHUSO_G1067</name>
</gene>